<dbReference type="InterPro" id="IPR010679">
    <property type="entry name" value="DUF1254"/>
</dbReference>
<reference evidence="4 5" key="1">
    <citation type="journal article" date="2009" name="Int. J. Syst. Evol. Microbiol.">
        <title>Transfer of Teichococcus ludipueritiae and Muricoccus roseus to the genus Roseomonas, as Roseomonas ludipueritiae comb. nov. and Roseomonas rosea comb. nov., respectively, and emended description of the genus Roseomonas.</title>
        <authorList>
            <person name="Sanchez-Porro C."/>
            <person name="Gallego V."/>
            <person name="Busse H.J."/>
            <person name="Kampfer P."/>
            <person name="Ventosa A."/>
        </authorList>
    </citation>
    <scope>NUCLEOTIDE SEQUENCE [LARGE SCALE GENOMIC DNA]</scope>
    <source>
        <strain evidence="4 5">DSM 14915</strain>
    </source>
</reference>
<dbReference type="Pfam" id="PF06742">
    <property type="entry name" value="DUF1214"/>
    <property type="match status" value="1"/>
</dbReference>
<sequence>MPFLLRRRALPALLPVLPVAAAAQPSGATTAIPPPSNDPLERLRHHRAVEAVIWGMPAVNYDLMRQQMLDKTAGRVNEVIHWGRPLDWRNQTLTPNPDTLYFMTFFDTKAVGPVVMEVPPSDAGGSLNGNIVNIWQMPLEDVGLLGVDKGAGGRFVFVPPGYDQPIPEGFTALRSDTHEGYALFRSNLASHDEADVRKSIDYGRRIRIYPLSAAAIPPPTRFTDVKDVLFDSTIRYDSSFFDSLDRLVQAEAWLPRDRLMINTLRSIGIEKGKPFRPDAQARAFLDAAIGDARRVLDAMYDKGWPSFFENTQWRAAAPAEFIKTQVSGYADPDDYPSDARGMCYTYGYIGLKRLGAGQFYLIAIRDRDGNALDGARTYRLTVPPQAPVEQYWSVTAYDRNTHALIRGMPRASRSSQIREMQKNADGSIDVFFGPAAPAGQDANWVPTDAQRGFELMFRLYAPTKAFFDKAWVLPDLVRI</sequence>
<dbReference type="InterPro" id="IPR037050">
    <property type="entry name" value="DUF1254_sf"/>
</dbReference>
<dbReference type="PANTHER" id="PTHR36509:SF3">
    <property type="entry name" value="SIGNAL PEPTIDE PROTEIN"/>
    <property type="match status" value="1"/>
</dbReference>
<gene>
    <name evidence="4" type="ORF">IBL25_12000</name>
</gene>
<feature type="domain" description="DUF1214" evidence="2">
    <location>
        <begin position="358"/>
        <end position="463"/>
    </location>
</feature>
<feature type="domain" description="DUF1254" evidence="3">
    <location>
        <begin position="76"/>
        <end position="209"/>
    </location>
</feature>
<dbReference type="InterPro" id="IPR010621">
    <property type="entry name" value="DUF1214"/>
</dbReference>
<evidence type="ECO:0000313" key="5">
    <source>
        <dbReference type="Proteomes" id="UP000603940"/>
    </source>
</evidence>
<dbReference type="EMBL" id="JACTUZ010000045">
    <property type="protein sequence ID" value="MBC9177663.1"/>
    <property type="molecule type" value="Genomic_DNA"/>
</dbReference>
<evidence type="ECO:0000313" key="4">
    <source>
        <dbReference type="EMBL" id="MBC9177663.1"/>
    </source>
</evidence>
<evidence type="ECO:0000259" key="3">
    <source>
        <dbReference type="Pfam" id="PF06863"/>
    </source>
</evidence>
<evidence type="ECO:0000259" key="2">
    <source>
        <dbReference type="Pfam" id="PF06742"/>
    </source>
</evidence>
<dbReference type="Proteomes" id="UP000603940">
    <property type="component" value="Unassembled WGS sequence"/>
</dbReference>
<dbReference type="InterPro" id="IPR037049">
    <property type="entry name" value="DUF1214_C_sf"/>
</dbReference>
<feature type="chain" id="PRO_5046225812" evidence="1">
    <location>
        <begin position="24"/>
        <end position="479"/>
    </location>
</feature>
<dbReference type="SUPFAM" id="SSF160935">
    <property type="entry name" value="VPA0735-like"/>
    <property type="match status" value="1"/>
</dbReference>
<evidence type="ECO:0000256" key="1">
    <source>
        <dbReference type="SAM" id="SignalP"/>
    </source>
</evidence>
<dbReference type="PANTHER" id="PTHR36509">
    <property type="entry name" value="BLL3101 PROTEIN"/>
    <property type="match status" value="1"/>
</dbReference>
<dbReference type="Gene3D" id="1.10.3360.10">
    <property type="entry name" value="VPA0735-like domain"/>
    <property type="match status" value="1"/>
</dbReference>
<name>A0ABR7R7H5_9PROT</name>
<proteinExistence type="predicted"/>
<dbReference type="Gene3D" id="2.60.40.1610">
    <property type="entry name" value="Domain of unknown function DUF1254"/>
    <property type="match status" value="1"/>
</dbReference>
<feature type="signal peptide" evidence="1">
    <location>
        <begin position="1"/>
        <end position="23"/>
    </location>
</feature>
<keyword evidence="1" id="KW-0732">Signal</keyword>
<comment type="caution">
    <text evidence="4">The sequence shown here is derived from an EMBL/GenBank/DDBJ whole genome shotgun (WGS) entry which is preliminary data.</text>
</comment>
<dbReference type="RefSeq" id="WP_187778782.1">
    <property type="nucleotide sequence ID" value="NZ_JACTUZ010000045.1"/>
</dbReference>
<accession>A0ABR7R7H5</accession>
<organism evidence="4 5">
    <name type="scientific">Pseudoroseomonas ludipueritiae</name>
    <dbReference type="NCBI Taxonomy" id="198093"/>
    <lineage>
        <taxon>Bacteria</taxon>
        <taxon>Pseudomonadati</taxon>
        <taxon>Pseudomonadota</taxon>
        <taxon>Alphaproteobacteria</taxon>
        <taxon>Acetobacterales</taxon>
        <taxon>Acetobacteraceae</taxon>
        <taxon>Pseudoroseomonas</taxon>
    </lineage>
</organism>
<dbReference type="Gene3D" id="2.60.120.600">
    <property type="entry name" value="Domain of unknown function DUF1214, C-terminal domain"/>
    <property type="match status" value="1"/>
</dbReference>
<protein>
    <submittedName>
        <fullName evidence="4">DUF1254 domain-containing protein</fullName>
    </submittedName>
</protein>
<keyword evidence="5" id="KW-1185">Reference proteome</keyword>
<dbReference type="Pfam" id="PF06863">
    <property type="entry name" value="DUF1254"/>
    <property type="match status" value="1"/>
</dbReference>